<dbReference type="PANTHER" id="PTHR43434:SF20">
    <property type="entry name" value="5'-NUCLEOTIDASE"/>
    <property type="match status" value="1"/>
</dbReference>
<name>A0A931CNW7_9MICC</name>
<accession>A0A931CNW7</accession>
<dbReference type="AlphaFoldDB" id="A0A931CNW7"/>
<dbReference type="SUPFAM" id="SSF56784">
    <property type="entry name" value="HAD-like"/>
    <property type="match status" value="1"/>
</dbReference>
<dbReference type="Proteomes" id="UP000655366">
    <property type="component" value="Unassembled WGS sequence"/>
</dbReference>
<dbReference type="GO" id="GO:0005829">
    <property type="term" value="C:cytosol"/>
    <property type="evidence" value="ECO:0007669"/>
    <property type="project" value="TreeGrafter"/>
</dbReference>
<dbReference type="GO" id="GO:0016787">
    <property type="term" value="F:hydrolase activity"/>
    <property type="evidence" value="ECO:0007669"/>
    <property type="project" value="UniProtKB-KW"/>
</dbReference>
<gene>
    <name evidence="1" type="ORF">IV500_09680</name>
</gene>
<evidence type="ECO:0000313" key="1">
    <source>
        <dbReference type="EMBL" id="MBG0739655.1"/>
    </source>
</evidence>
<protein>
    <submittedName>
        <fullName evidence="1">HAD hydrolase-like protein</fullName>
    </submittedName>
</protein>
<reference evidence="1 2" key="1">
    <citation type="submission" date="2020-11" db="EMBL/GenBank/DDBJ databases">
        <title>Arthrobacter antarcticus sp. nov., isolated from Antarctic Soil.</title>
        <authorList>
            <person name="Li J."/>
        </authorList>
    </citation>
    <scope>NUCLEOTIDE SEQUENCE [LARGE SCALE GENOMIC DNA]</scope>
    <source>
        <strain evidence="1 2">Z1-20</strain>
    </source>
</reference>
<dbReference type="PANTHER" id="PTHR43434">
    <property type="entry name" value="PHOSPHOGLYCOLATE PHOSPHATASE"/>
    <property type="match status" value="1"/>
</dbReference>
<dbReference type="EMBL" id="JADNYM010000010">
    <property type="protein sequence ID" value="MBG0739655.1"/>
    <property type="molecule type" value="Genomic_DNA"/>
</dbReference>
<dbReference type="InterPro" id="IPR036412">
    <property type="entry name" value="HAD-like_sf"/>
</dbReference>
<organism evidence="1 2">
    <name type="scientific">Arthrobacter terrae</name>
    <dbReference type="NCBI Taxonomy" id="2935737"/>
    <lineage>
        <taxon>Bacteria</taxon>
        <taxon>Bacillati</taxon>
        <taxon>Actinomycetota</taxon>
        <taxon>Actinomycetes</taxon>
        <taxon>Micrococcales</taxon>
        <taxon>Micrococcaceae</taxon>
        <taxon>Arthrobacter</taxon>
    </lineage>
</organism>
<evidence type="ECO:0000313" key="2">
    <source>
        <dbReference type="Proteomes" id="UP000655366"/>
    </source>
</evidence>
<comment type="caution">
    <text evidence="1">The sequence shown here is derived from an EMBL/GenBank/DDBJ whole genome shotgun (WGS) entry which is preliminary data.</text>
</comment>
<dbReference type="Gene3D" id="1.10.150.240">
    <property type="entry name" value="Putative phosphatase, domain 2"/>
    <property type="match status" value="1"/>
</dbReference>
<dbReference type="InterPro" id="IPR041492">
    <property type="entry name" value="HAD_2"/>
</dbReference>
<keyword evidence="2" id="KW-1185">Reference proteome</keyword>
<sequence>MLFDLDGTLVDPAGGISGGIAHALHEMGLPVPGESVLAAMVGPKLSDALLDLTDAAAVQLPELIRRYRRWYALKGIAMGRVYPGVREVLKDLQDRGIALGVATQKPQALAGTVLRAHGLAGYFSEVFGSADDETLRPSDPGYRSGKSEIIASAARAMSGPGQPVMVGDRAQDVLGARANGLDCIGVKWGFSLRGELETAGAAVIVVDAPALLTELNRRLARI</sequence>
<keyword evidence="1" id="KW-0378">Hydrolase</keyword>
<dbReference type="GO" id="GO:0004713">
    <property type="term" value="F:protein tyrosine kinase activity"/>
    <property type="evidence" value="ECO:0007669"/>
    <property type="project" value="TreeGrafter"/>
</dbReference>
<dbReference type="InterPro" id="IPR023198">
    <property type="entry name" value="PGP-like_dom2"/>
</dbReference>
<dbReference type="Pfam" id="PF13419">
    <property type="entry name" value="HAD_2"/>
    <property type="match status" value="1"/>
</dbReference>
<dbReference type="SFLD" id="SFLDS00003">
    <property type="entry name" value="Haloacid_Dehalogenase"/>
    <property type="match status" value="1"/>
</dbReference>
<dbReference type="SFLD" id="SFLDG01129">
    <property type="entry name" value="C1.5:_HAD__Beta-PGM__Phosphata"/>
    <property type="match status" value="1"/>
</dbReference>
<proteinExistence type="predicted"/>
<dbReference type="InterPro" id="IPR050155">
    <property type="entry name" value="HAD-like_hydrolase_sf"/>
</dbReference>
<dbReference type="Gene3D" id="3.40.50.1000">
    <property type="entry name" value="HAD superfamily/HAD-like"/>
    <property type="match status" value="1"/>
</dbReference>
<dbReference type="InterPro" id="IPR023214">
    <property type="entry name" value="HAD_sf"/>
</dbReference>